<evidence type="ECO:0000313" key="3">
    <source>
        <dbReference type="EMBL" id="NYI05257.1"/>
    </source>
</evidence>
<proteinExistence type="predicted"/>
<organism evidence="3 4">
    <name type="scientific">Allostreptomyces psammosilenae</name>
    <dbReference type="NCBI Taxonomy" id="1892865"/>
    <lineage>
        <taxon>Bacteria</taxon>
        <taxon>Bacillati</taxon>
        <taxon>Actinomycetota</taxon>
        <taxon>Actinomycetes</taxon>
        <taxon>Kitasatosporales</taxon>
        <taxon>Streptomycetaceae</taxon>
        <taxon>Allostreptomyces</taxon>
    </lineage>
</organism>
<dbReference type="Proteomes" id="UP000567795">
    <property type="component" value="Unassembled WGS sequence"/>
</dbReference>
<reference evidence="3 4" key="1">
    <citation type="submission" date="2020-07" db="EMBL/GenBank/DDBJ databases">
        <title>Sequencing the genomes of 1000 actinobacteria strains.</title>
        <authorList>
            <person name="Klenk H.-P."/>
        </authorList>
    </citation>
    <scope>NUCLEOTIDE SEQUENCE [LARGE SCALE GENOMIC DNA]</scope>
    <source>
        <strain evidence="3 4">DSM 42178</strain>
    </source>
</reference>
<dbReference type="RefSeq" id="WP_179814024.1">
    <property type="nucleotide sequence ID" value="NZ_JACBZD010000001.1"/>
</dbReference>
<feature type="region of interest" description="Disordered" evidence="1">
    <location>
        <begin position="1"/>
        <end position="25"/>
    </location>
</feature>
<accession>A0A852ZUK7</accession>
<protein>
    <recommendedName>
        <fullName evidence="2">Siphovirus-type tail component C-terminal domain-containing protein</fullName>
    </recommendedName>
</protein>
<evidence type="ECO:0000259" key="2">
    <source>
        <dbReference type="Pfam" id="PF22768"/>
    </source>
</evidence>
<keyword evidence="4" id="KW-1185">Reference proteome</keyword>
<dbReference type="AlphaFoldDB" id="A0A852ZUK7"/>
<comment type="caution">
    <text evidence="3">The sequence shown here is derived from an EMBL/GenBank/DDBJ whole genome shotgun (WGS) entry which is preliminary data.</text>
</comment>
<sequence length="310" mass="32827">MATTSTPGGPTALRRPTTAAPGSLITRDGQVQFGPLLLGPGTPYDLSAEGLTGWIDLPALDTADVLRPWEHGAWPGDQWAQPRTVAGTVWLLPDAARAPNRVLDDLLLGTAARDTEEWLAVRLHGHTTAALARVRQRVLPADRAFATQGVGKVSLQWVCTDPRRYAPQPGFADTTLPVSGGGLEYPIGYPLGYGTPRSSGSVTAANDGNAHTHPVLTITGPVVRPSVFNHTTGMRLEYDITLTADETLTVDTAESTVVLGGGGSRLHTATPLSDPERLFTLAPGDNALDFRAPEGGEQARLSVTWRSAHL</sequence>
<evidence type="ECO:0000256" key="1">
    <source>
        <dbReference type="SAM" id="MobiDB-lite"/>
    </source>
</evidence>
<evidence type="ECO:0000313" key="4">
    <source>
        <dbReference type="Proteomes" id="UP000567795"/>
    </source>
</evidence>
<name>A0A852ZUK7_9ACTN</name>
<gene>
    <name evidence="3" type="ORF">FHU37_002200</name>
</gene>
<dbReference type="EMBL" id="JACBZD010000001">
    <property type="protein sequence ID" value="NYI05257.1"/>
    <property type="molecule type" value="Genomic_DNA"/>
</dbReference>
<dbReference type="Pfam" id="PF22768">
    <property type="entry name" value="SPP1_Dit"/>
    <property type="match status" value="1"/>
</dbReference>
<dbReference type="InterPro" id="IPR054738">
    <property type="entry name" value="Siphovirus-type_tail_C"/>
</dbReference>
<feature type="domain" description="Siphovirus-type tail component C-terminal" evidence="2">
    <location>
        <begin position="207"/>
        <end position="306"/>
    </location>
</feature>